<name>A0A0F9RGA0_9ZZZZ</name>
<accession>A0A0F9RGA0</accession>
<protein>
    <submittedName>
        <fullName evidence="1">Uncharacterized protein</fullName>
    </submittedName>
</protein>
<sequence length="264" mass="30059">MKIPPLHILIVGEPFAGKSTFCRTMPTPNLIFFFDPIGKDEAYLECGTIQKEDDKGNPLLNLQGCPMKRVWKGDQLLFQLEYYHDEQWTEGSQGALEPNPSAFENFCKRLVSIEQEFNLWETMTLDSYSGAELASLLRQKYKINAGGNKDLRHWAGAVRNEMEMVVFARFGMFPMNIVVVCHEKIYQNEKTGEIIRQADTYGNLGNTFGRGFSEMYRMVNIPNIGRQLQTQKDAMWNANSKYAPNPCEPSYQAIVASITEAEDA</sequence>
<reference evidence="1" key="1">
    <citation type="journal article" date="2015" name="Nature">
        <title>Complex archaea that bridge the gap between prokaryotes and eukaryotes.</title>
        <authorList>
            <person name="Spang A."/>
            <person name="Saw J.H."/>
            <person name="Jorgensen S.L."/>
            <person name="Zaremba-Niedzwiedzka K."/>
            <person name="Martijn J."/>
            <person name="Lind A.E."/>
            <person name="van Eijk R."/>
            <person name="Schleper C."/>
            <person name="Guy L."/>
            <person name="Ettema T.J."/>
        </authorList>
    </citation>
    <scope>NUCLEOTIDE SEQUENCE</scope>
</reference>
<proteinExistence type="predicted"/>
<evidence type="ECO:0000313" key="1">
    <source>
        <dbReference type="EMBL" id="KKN48712.1"/>
    </source>
</evidence>
<dbReference type="EMBL" id="LAZR01001208">
    <property type="protein sequence ID" value="KKN48712.1"/>
    <property type="molecule type" value="Genomic_DNA"/>
</dbReference>
<dbReference type="AlphaFoldDB" id="A0A0F9RGA0"/>
<organism evidence="1">
    <name type="scientific">marine sediment metagenome</name>
    <dbReference type="NCBI Taxonomy" id="412755"/>
    <lineage>
        <taxon>unclassified sequences</taxon>
        <taxon>metagenomes</taxon>
        <taxon>ecological metagenomes</taxon>
    </lineage>
</organism>
<comment type="caution">
    <text evidence="1">The sequence shown here is derived from an EMBL/GenBank/DDBJ whole genome shotgun (WGS) entry which is preliminary data.</text>
</comment>
<gene>
    <name evidence="1" type="ORF">LCGC14_0650310</name>
</gene>